<reference evidence="7 8" key="1">
    <citation type="submission" date="2011-03" db="EMBL/GenBank/DDBJ databases">
        <authorList>
            <person name="Weinstock G."/>
            <person name="Sodergren E."/>
            <person name="Clifton S."/>
            <person name="Fulton L."/>
            <person name="Fulton B."/>
            <person name="Courtney L."/>
            <person name="Fronick C."/>
            <person name="Harrison M."/>
            <person name="Strong C."/>
            <person name="Farmer C."/>
            <person name="Delahaunty K."/>
            <person name="Markovic C."/>
            <person name="Hall O."/>
            <person name="Minx P."/>
            <person name="Tomlinson C."/>
            <person name="Mitreva M."/>
            <person name="Hou S."/>
            <person name="Chen J."/>
            <person name="Wollam A."/>
            <person name="Pepin K.H."/>
            <person name="Johnson M."/>
            <person name="Bhonagiri V."/>
            <person name="Zhang X."/>
            <person name="Suruliraj S."/>
            <person name="Warren W."/>
            <person name="Chinwalla A."/>
            <person name="Mardis E.R."/>
            <person name="Wilson R.K."/>
        </authorList>
    </citation>
    <scope>NUCLEOTIDE SEQUENCE [LARGE SCALE GENOMIC DNA]</scope>
    <source>
        <strain evidence="7 8">YIT 11840</strain>
    </source>
</reference>
<protein>
    <recommendedName>
        <fullName evidence="5">Nodulation protein L</fullName>
    </recommendedName>
</protein>
<evidence type="ECO:0000313" key="7">
    <source>
        <dbReference type="EMBL" id="EHG98261.1"/>
    </source>
</evidence>
<dbReference type="AlphaFoldDB" id="G5SWN0"/>
<keyword evidence="8" id="KW-1185">Reference proteome</keyword>
<dbReference type="Pfam" id="PF00132">
    <property type="entry name" value="Hexapep"/>
    <property type="match status" value="1"/>
</dbReference>
<dbReference type="Proteomes" id="UP000003598">
    <property type="component" value="Unassembled WGS sequence"/>
</dbReference>
<dbReference type="GO" id="GO:0005829">
    <property type="term" value="C:cytosol"/>
    <property type="evidence" value="ECO:0007669"/>
    <property type="project" value="TreeGrafter"/>
</dbReference>
<sequence>MKNKTKGKNMKTEMEKMRSGELYCFAAPELQESFERAATLCARMRTMTVYDGNYRKTIEDLIPGIPSTSVVNPPFQCDHGTGIVLGENVFVNYNCVMLDAGYVRIGRNTKVGPCCQFYTPQHPIDYMERREPKETAYPITIGEDCWLGGGVVVCPGVTIGNRCVIAAGSVVVKDIPDDSLAAGCPAIVKKRLNGKAGAEKE</sequence>
<dbReference type="eggNOG" id="COG0110">
    <property type="taxonomic scope" value="Bacteria"/>
</dbReference>
<evidence type="ECO:0000256" key="3">
    <source>
        <dbReference type="ARBA" id="ARBA00023315"/>
    </source>
</evidence>
<evidence type="ECO:0000256" key="4">
    <source>
        <dbReference type="ARBA" id="ARBA00055587"/>
    </source>
</evidence>
<feature type="domain" description="Maltose/galactoside acetyltransferase" evidence="6">
    <location>
        <begin position="14"/>
        <end position="67"/>
    </location>
</feature>
<comment type="caution">
    <text evidence="7">The sequence shown here is derived from an EMBL/GenBank/DDBJ whole genome shotgun (WGS) entry which is preliminary data.</text>
</comment>
<gene>
    <name evidence="7" type="ORF">HMPREF9441_03803</name>
</gene>
<dbReference type="InterPro" id="IPR001451">
    <property type="entry name" value="Hexapep"/>
</dbReference>
<dbReference type="PANTHER" id="PTHR23416:SF23">
    <property type="entry name" value="ACETYLTRANSFERASE C18B11.09C-RELATED"/>
    <property type="match status" value="1"/>
</dbReference>
<dbReference type="PANTHER" id="PTHR23416">
    <property type="entry name" value="SIALIC ACID SYNTHASE-RELATED"/>
    <property type="match status" value="1"/>
</dbReference>
<dbReference type="EMBL" id="AFFY01000098">
    <property type="protein sequence ID" value="EHG98261.1"/>
    <property type="molecule type" value="Genomic_DNA"/>
</dbReference>
<dbReference type="SUPFAM" id="SSF51161">
    <property type="entry name" value="Trimeric LpxA-like enzymes"/>
    <property type="match status" value="1"/>
</dbReference>
<dbReference type="GO" id="GO:0008374">
    <property type="term" value="F:O-acyltransferase activity"/>
    <property type="evidence" value="ECO:0007669"/>
    <property type="project" value="TreeGrafter"/>
</dbReference>
<accession>G5SWN0</accession>
<evidence type="ECO:0000256" key="1">
    <source>
        <dbReference type="ARBA" id="ARBA00007274"/>
    </source>
</evidence>
<evidence type="ECO:0000256" key="5">
    <source>
        <dbReference type="ARBA" id="ARBA00067695"/>
    </source>
</evidence>
<dbReference type="CDD" id="cd03357">
    <property type="entry name" value="LbH_MAT_GAT"/>
    <property type="match status" value="1"/>
</dbReference>
<dbReference type="FunFam" id="2.160.10.10:FF:000025">
    <property type="entry name" value="Hexapeptide-repeat containing-acetyltransferase"/>
    <property type="match status" value="1"/>
</dbReference>
<dbReference type="STRING" id="762968.HMPREF9441_03803"/>
<name>G5SWN0_9BACT</name>
<proteinExistence type="inferred from homology"/>
<keyword evidence="2 7" id="KW-0808">Transferase</keyword>
<organism evidence="7 8">
    <name type="scientific">Paraprevotella clara YIT 11840</name>
    <dbReference type="NCBI Taxonomy" id="762968"/>
    <lineage>
        <taxon>Bacteria</taxon>
        <taxon>Pseudomonadati</taxon>
        <taxon>Bacteroidota</taxon>
        <taxon>Bacteroidia</taxon>
        <taxon>Bacteroidales</taxon>
        <taxon>Prevotellaceae</taxon>
        <taxon>Paraprevotella</taxon>
    </lineage>
</organism>
<keyword evidence="3" id="KW-0012">Acyltransferase</keyword>
<dbReference type="GO" id="GO:0016407">
    <property type="term" value="F:acetyltransferase activity"/>
    <property type="evidence" value="ECO:0007669"/>
    <property type="project" value="InterPro"/>
</dbReference>
<dbReference type="Gene3D" id="2.160.10.10">
    <property type="entry name" value="Hexapeptide repeat proteins"/>
    <property type="match status" value="1"/>
</dbReference>
<dbReference type="InterPro" id="IPR024688">
    <property type="entry name" value="Mac_dom"/>
</dbReference>
<evidence type="ECO:0000256" key="2">
    <source>
        <dbReference type="ARBA" id="ARBA00022679"/>
    </source>
</evidence>
<dbReference type="InterPro" id="IPR051159">
    <property type="entry name" value="Hexapeptide_acetyltransf"/>
</dbReference>
<dbReference type="InterPro" id="IPR011004">
    <property type="entry name" value="Trimer_LpxA-like_sf"/>
</dbReference>
<evidence type="ECO:0000313" key="8">
    <source>
        <dbReference type="Proteomes" id="UP000003598"/>
    </source>
</evidence>
<dbReference type="PATRIC" id="fig|762968.3.peg.3326"/>
<evidence type="ECO:0000259" key="6">
    <source>
        <dbReference type="SMART" id="SM01266"/>
    </source>
</evidence>
<dbReference type="SMART" id="SM01266">
    <property type="entry name" value="Mac"/>
    <property type="match status" value="1"/>
</dbReference>
<dbReference type="HOGENOM" id="CLU_051638_3_0_10"/>
<comment type="similarity">
    <text evidence="1">Belongs to the transferase hexapeptide repeat family.</text>
</comment>
<comment type="function">
    <text evidence="4">Acetyltransferase implicated in the O-acetylation of Nod factors.</text>
</comment>